<proteinExistence type="inferred from homology"/>
<dbReference type="Proteomes" id="UP000198854">
    <property type="component" value="Unassembled WGS sequence"/>
</dbReference>
<dbReference type="STRING" id="861298.SAMN04488136_11743"/>
<dbReference type="EMBL" id="FNDD01000017">
    <property type="protein sequence ID" value="SDH48201.1"/>
    <property type="molecule type" value="Genomic_DNA"/>
</dbReference>
<evidence type="ECO:0000256" key="3">
    <source>
        <dbReference type="ARBA" id="ARBA00022723"/>
    </source>
</evidence>
<feature type="domain" description="CobW/HypB/UreG nucleotide-binding" evidence="10">
    <location>
        <begin position="149"/>
        <end position="309"/>
    </location>
</feature>
<evidence type="ECO:0000256" key="7">
    <source>
        <dbReference type="ARBA" id="ARBA00023134"/>
    </source>
</evidence>
<accession>A0A1G8CRT5</accession>
<dbReference type="GO" id="GO:0008270">
    <property type="term" value="F:zinc ion binding"/>
    <property type="evidence" value="ECO:0007669"/>
    <property type="project" value="TreeGrafter"/>
</dbReference>
<dbReference type="NCBIfam" id="TIGR00073">
    <property type="entry name" value="hypB"/>
    <property type="match status" value="1"/>
</dbReference>
<keyword evidence="7" id="KW-0342">GTP-binding</keyword>
<dbReference type="InterPro" id="IPR027417">
    <property type="entry name" value="P-loop_NTPase"/>
</dbReference>
<dbReference type="AlphaFoldDB" id="A0A1G8CRT5"/>
<dbReference type="InterPro" id="IPR003495">
    <property type="entry name" value="CobW/HypB/UreG_nucleotide-bd"/>
</dbReference>
<protein>
    <recommendedName>
        <fullName evidence="8">Hydrogenase maturation factor HypB</fullName>
    </recommendedName>
</protein>
<keyword evidence="5" id="KW-0378">Hydrolase</keyword>
<feature type="region of interest" description="Disordered" evidence="9">
    <location>
        <begin position="66"/>
        <end position="93"/>
    </location>
</feature>
<dbReference type="Pfam" id="PF02492">
    <property type="entry name" value="cobW"/>
    <property type="match status" value="1"/>
</dbReference>
<feature type="compositionally biased region" description="Basic and acidic residues" evidence="9">
    <location>
        <begin position="18"/>
        <end position="27"/>
    </location>
</feature>
<dbReference type="SUPFAM" id="SSF52540">
    <property type="entry name" value="P-loop containing nucleoside triphosphate hydrolases"/>
    <property type="match status" value="1"/>
</dbReference>
<evidence type="ECO:0000256" key="4">
    <source>
        <dbReference type="ARBA" id="ARBA00022741"/>
    </source>
</evidence>
<dbReference type="CDD" id="cd05390">
    <property type="entry name" value="HypB"/>
    <property type="match status" value="1"/>
</dbReference>
<organism evidence="11 12">
    <name type="scientific">Vibrio xiamenensis</name>
    <dbReference type="NCBI Taxonomy" id="861298"/>
    <lineage>
        <taxon>Bacteria</taxon>
        <taxon>Pseudomonadati</taxon>
        <taxon>Pseudomonadota</taxon>
        <taxon>Gammaproteobacteria</taxon>
        <taxon>Vibrionales</taxon>
        <taxon>Vibrionaceae</taxon>
        <taxon>Vibrio</taxon>
    </lineage>
</organism>
<feature type="compositionally biased region" description="Basic and acidic residues" evidence="9">
    <location>
        <begin position="70"/>
        <end position="93"/>
    </location>
</feature>
<evidence type="ECO:0000256" key="2">
    <source>
        <dbReference type="ARBA" id="ARBA00022596"/>
    </source>
</evidence>
<keyword evidence="3" id="KW-0479">Metal-binding</keyword>
<dbReference type="NCBIfam" id="NF007775">
    <property type="entry name" value="PRK10463.1"/>
    <property type="match status" value="1"/>
</dbReference>
<keyword evidence="2" id="KW-0533">Nickel</keyword>
<feature type="region of interest" description="Disordered" evidence="9">
    <location>
        <begin position="18"/>
        <end position="44"/>
    </location>
</feature>
<dbReference type="GO" id="GO:0051604">
    <property type="term" value="P:protein maturation"/>
    <property type="evidence" value="ECO:0007669"/>
    <property type="project" value="InterPro"/>
</dbReference>
<sequence length="330" mass="36616">MCSVCGCGDATIEHHHDDHDHDHDHDHHGHHHKPEPLGSGSHHYYYPPNANIVIHHHHYYGVSGASQAAHHHETDVGHHEHHHDTAEQHHEPHIQASEHQLDYGTGEAGVHVSGVSQKRLLKIETDILDKNNQLALHNRSHFEQDEQLVLNLVSSPGSGKTTLLTETLMRVKSSRPCAVIEGDQQTANDAERIRHTGVPAIQVNTGKGCHLDAQMVHDACHQLKLERGGLLFIENVGNLVCPASFDLGEKFKVAVLSVTEGEDKPLKYPNMFAASQLMIINKIDLLPYVSFDLEACIANAKKVNPYIQVICLSATSGEGMQAWLDWLQSH</sequence>
<dbReference type="PANTHER" id="PTHR30134:SF2">
    <property type="entry name" value="HYDROGENASE MATURATION FACTOR HYPB"/>
    <property type="match status" value="1"/>
</dbReference>
<keyword evidence="12" id="KW-1185">Reference proteome</keyword>
<dbReference type="GO" id="GO:0016151">
    <property type="term" value="F:nickel cation binding"/>
    <property type="evidence" value="ECO:0007669"/>
    <property type="project" value="InterPro"/>
</dbReference>
<evidence type="ECO:0000313" key="11">
    <source>
        <dbReference type="EMBL" id="SDH48201.1"/>
    </source>
</evidence>
<dbReference type="Gene3D" id="3.40.50.300">
    <property type="entry name" value="P-loop containing nucleotide triphosphate hydrolases"/>
    <property type="match status" value="1"/>
</dbReference>
<dbReference type="PANTHER" id="PTHR30134">
    <property type="entry name" value="HYDROGENASE PROTEIN ASSEMBLY PROTEIN, NICKEL CHAPERONE"/>
    <property type="match status" value="1"/>
</dbReference>
<evidence type="ECO:0000256" key="8">
    <source>
        <dbReference type="ARBA" id="ARBA00035238"/>
    </source>
</evidence>
<name>A0A1G8CRT5_9VIBR</name>
<evidence type="ECO:0000256" key="5">
    <source>
        <dbReference type="ARBA" id="ARBA00022801"/>
    </source>
</evidence>
<dbReference type="OrthoDB" id="9802035at2"/>
<keyword evidence="4" id="KW-0547">Nucleotide-binding</keyword>
<dbReference type="GO" id="GO:0003924">
    <property type="term" value="F:GTPase activity"/>
    <property type="evidence" value="ECO:0007669"/>
    <property type="project" value="InterPro"/>
</dbReference>
<evidence type="ECO:0000256" key="6">
    <source>
        <dbReference type="ARBA" id="ARBA00022833"/>
    </source>
</evidence>
<evidence type="ECO:0000259" key="10">
    <source>
        <dbReference type="Pfam" id="PF02492"/>
    </source>
</evidence>
<gene>
    <name evidence="11" type="ORF">SAMN04488136_11743</name>
</gene>
<comment type="similarity">
    <text evidence="1">Belongs to the SIMIBI class G3E GTPase family. HypB/HupM subfamily.</text>
</comment>
<dbReference type="RefSeq" id="WP_093275271.1">
    <property type="nucleotide sequence ID" value="NZ_FNDD01000017.1"/>
</dbReference>
<reference evidence="11 12" key="1">
    <citation type="submission" date="2016-10" db="EMBL/GenBank/DDBJ databases">
        <authorList>
            <person name="de Groot N.N."/>
        </authorList>
    </citation>
    <scope>NUCLEOTIDE SEQUENCE [LARGE SCALE GENOMIC DNA]</scope>
    <source>
        <strain evidence="11 12">CGMCC 1.10228</strain>
    </source>
</reference>
<evidence type="ECO:0000313" key="12">
    <source>
        <dbReference type="Proteomes" id="UP000198854"/>
    </source>
</evidence>
<dbReference type="InterPro" id="IPR004392">
    <property type="entry name" value="Hyd_mat_HypB"/>
</dbReference>
<dbReference type="GO" id="GO:0005525">
    <property type="term" value="F:GTP binding"/>
    <property type="evidence" value="ECO:0007669"/>
    <property type="project" value="UniProtKB-KW"/>
</dbReference>
<evidence type="ECO:0000256" key="1">
    <source>
        <dbReference type="ARBA" id="ARBA00006211"/>
    </source>
</evidence>
<evidence type="ECO:0000256" key="9">
    <source>
        <dbReference type="SAM" id="MobiDB-lite"/>
    </source>
</evidence>
<keyword evidence="6" id="KW-0862">Zinc</keyword>